<evidence type="ECO:0000313" key="2">
    <source>
        <dbReference type="EMBL" id="KAA8887215.1"/>
    </source>
</evidence>
<comment type="caution">
    <text evidence="2">The sequence shown here is derived from an EMBL/GenBank/DDBJ whole genome shotgun (WGS) entry which is preliminary data.</text>
</comment>
<evidence type="ECO:0000256" key="1">
    <source>
        <dbReference type="SAM" id="MobiDB-lite"/>
    </source>
</evidence>
<organism evidence="2 3">
    <name type="scientific">Nocardia colli</name>
    <dbReference type="NCBI Taxonomy" id="2545717"/>
    <lineage>
        <taxon>Bacteria</taxon>
        <taxon>Bacillati</taxon>
        <taxon>Actinomycetota</taxon>
        <taxon>Actinomycetes</taxon>
        <taxon>Mycobacteriales</taxon>
        <taxon>Nocardiaceae</taxon>
        <taxon>Nocardia</taxon>
    </lineage>
</organism>
<feature type="compositionally biased region" description="Basic and acidic residues" evidence="1">
    <location>
        <begin position="53"/>
        <end position="65"/>
    </location>
</feature>
<dbReference type="AlphaFoldDB" id="A0A5N0EGI1"/>
<name>A0A5N0EGI1_9NOCA</name>
<protein>
    <submittedName>
        <fullName evidence="2">Uncharacterized protein</fullName>
    </submittedName>
</protein>
<dbReference type="OrthoDB" id="3579625at2"/>
<gene>
    <name evidence="2" type="ORF">F3087_20155</name>
</gene>
<accession>A0A5N0EGI1</accession>
<evidence type="ECO:0000313" key="3">
    <source>
        <dbReference type="Proteomes" id="UP000323876"/>
    </source>
</evidence>
<proteinExistence type="predicted"/>
<feature type="region of interest" description="Disordered" evidence="1">
    <location>
        <begin position="46"/>
        <end position="71"/>
    </location>
</feature>
<dbReference type="Proteomes" id="UP000323876">
    <property type="component" value="Unassembled WGS sequence"/>
</dbReference>
<reference evidence="2 3" key="1">
    <citation type="submission" date="2019-09" db="EMBL/GenBank/DDBJ databases">
        <authorList>
            <person name="Wang X."/>
        </authorList>
    </citation>
    <scope>NUCLEOTIDE SEQUENCE [LARGE SCALE GENOMIC DNA]</scope>
    <source>
        <strain evidence="2 3">CICC 11023</strain>
    </source>
</reference>
<keyword evidence="3" id="KW-1185">Reference proteome</keyword>
<dbReference type="EMBL" id="VXLC01000008">
    <property type="protein sequence ID" value="KAA8887215.1"/>
    <property type="molecule type" value="Genomic_DNA"/>
</dbReference>
<sequence length="71" mass="7693">MDLTCPSCSWPSPTVVSAHGNVRYLRCLCGQWLIAEHGLVVATTGNSSFGMRDTPHRGDEPERPCGARYSG</sequence>